<feature type="region of interest" description="Disordered" evidence="1">
    <location>
        <begin position="204"/>
        <end position="225"/>
    </location>
</feature>
<keyword evidence="2" id="KW-0732">Signal</keyword>
<evidence type="ECO:0000256" key="2">
    <source>
        <dbReference type="SAM" id="SignalP"/>
    </source>
</evidence>
<feature type="signal peptide" evidence="2">
    <location>
        <begin position="1"/>
        <end position="17"/>
    </location>
</feature>
<evidence type="ECO:0008006" key="5">
    <source>
        <dbReference type="Google" id="ProtNLM"/>
    </source>
</evidence>
<dbReference type="PANTHER" id="PTHR38847">
    <property type="match status" value="1"/>
</dbReference>
<protein>
    <recommendedName>
        <fullName evidence="5">Secreted protein</fullName>
    </recommendedName>
</protein>
<accession>A0A6G1I1N9</accession>
<evidence type="ECO:0000313" key="3">
    <source>
        <dbReference type="EMBL" id="KAF2401987.1"/>
    </source>
</evidence>
<gene>
    <name evidence="3" type="ORF">EJ06DRAFT_370918</name>
</gene>
<dbReference type="PANTHER" id="PTHR38847:SF1">
    <property type="entry name" value="PSEUDOURIDINE SYNTHASE RSUA_RLUA-LIKE DOMAIN-CONTAINING PROTEIN"/>
    <property type="match status" value="1"/>
</dbReference>
<proteinExistence type="predicted"/>
<feature type="compositionally biased region" description="Gly residues" evidence="1">
    <location>
        <begin position="204"/>
        <end position="216"/>
    </location>
</feature>
<sequence>MLLTTLLPLLLLPLTLAQQRLPPAKDVTVHSTRAHGSKPPAEFSAQSLSDGLDDDDISLGGTGCRSDSVGTAFNSNRTLLTLIFDDFVAEIGPNIPVQKSRRFCTVSLKMAVPTGWTFQVEKADWRGHYDLDRGVRGALVASYYFTAQQQEKTKIRKRVQGPLNSDYLKHQEGERDRAVWMPCTTAKESDLTIHTAVHLTVQGTGRGGAGGGGNGNAKGAPKGAGASTTAAKAAKGVITVDSLDAKFKQVLNLSWKQC</sequence>
<name>A0A6G1I1N9_9PEZI</name>
<dbReference type="AlphaFoldDB" id="A0A6G1I1N9"/>
<keyword evidence="4" id="KW-1185">Reference proteome</keyword>
<organism evidence="3 4">
    <name type="scientific">Trichodelitschia bisporula</name>
    <dbReference type="NCBI Taxonomy" id="703511"/>
    <lineage>
        <taxon>Eukaryota</taxon>
        <taxon>Fungi</taxon>
        <taxon>Dikarya</taxon>
        <taxon>Ascomycota</taxon>
        <taxon>Pezizomycotina</taxon>
        <taxon>Dothideomycetes</taxon>
        <taxon>Dothideomycetes incertae sedis</taxon>
        <taxon>Phaeotrichales</taxon>
        <taxon>Phaeotrichaceae</taxon>
        <taxon>Trichodelitschia</taxon>
    </lineage>
</organism>
<feature type="region of interest" description="Disordered" evidence="1">
    <location>
        <begin position="27"/>
        <end position="49"/>
    </location>
</feature>
<dbReference type="EMBL" id="ML996692">
    <property type="protein sequence ID" value="KAF2401987.1"/>
    <property type="molecule type" value="Genomic_DNA"/>
</dbReference>
<dbReference type="Pfam" id="PF14273">
    <property type="entry name" value="DUF4360"/>
    <property type="match status" value="1"/>
</dbReference>
<reference evidence="3" key="1">
    <citation type="journal article" date="2020" name="Stud. Mycol.">
        <title>101 Dothideomycetes genomes: a test case for predicting lifestyles and emergence of pathogens.</title>
        <authorList>
            <person name="Haridas S."/>
            <person name="Albert R."/>
            <person name="Binder M."/>
            <person name="Bloem J."/>
            <person name="Labutti K."/>
            <person name="Salamov A."/>
            <person name="Andreopoulos B."/>
            <person name="Baker S."/>
            <person name="Barry K."/>
            <person name="Bills G."/>
            <person name="Bluhm B."/>
            <person name="Cannon C."/>
            <person name="Castanera R."/>
            <person name="Culley D."/>
            <person name="Daum C."/>
            <person name="Ezra D."/>
            <person name="Gonzalez J."/>
            <person name="Henrissat B."/>
            <person name="Kuo A."/>
            <person name="Liang C."/>
            <person name="Lipzen A."/>
            <person name="Lutzoni F."/>
            <person name="Magnuson J."/>
            <person name="Mondo S."/>
            <person name="Nolan M."/>
            <person name="Ohm R."/>
            <person name="Pangilinan J."/>
            <person name="Park H.-J."/>
            <person name="Ramirez L."/>
            <person name="Alfaro M."/>
            <person name="Sun H."/>
            <person name="Tritt A."/>
            <person name="Yoshinaga Y."/>
            <person name="Zwiers L.-H."/>
            <person name="Turgeon B."/>
            <person name="Goodwin S."/>
            <person name="Spatafora J."/>
            <person name="Crous P."/>
            <person name="Grigoriev I."/>
        </authorList>
    </citation>
    <scope>NUCLEOTIDE SEQUENCE</scope>
    <source>
        <strain evidence="3">CBS 262.69</strain>
    </source>
</reference>
<dbReference type="OrthoDB" id="152248at2759"/>
<dbReference type="Proteomes" id="UP000799640">
    <property type="component" value="Unassembled WGS sequence"/>
</dbReference>
<feature type="chain" id="PRO_5026317662" description="Secreted protein" evidence="2">
    <location>
        <begin position="18"/>
        <end position="258"/>
    </location>
</feature>
<evidence type="ECO:0000313" key="4">
    <source>
        <dbReference type="Proteomes" id="UP000799640"/>
    </source>
</evidence>
<dbReference type="InterPro" id="IPR025649">
    <property type="entry name" value="DUF4360"/>
</dbReference>
<evidence type="ECO:0000256" key="1">
    <source>
        <dbReference type="SAM" id="MobiDB-lite"/>
    </source>
</evidence>